<accession>A0A7G2EXC8</accession>
<name>A0A7G2EXC8_ARATH</name>
<dbReference type="EMBL" id="LR881469">
    <property type="protein sequence ID" value="CAD5327583.1"/>
    <property type="molecule type" value="Genomic_DNA"/>
</dbReference>
<dbReference type="Pfam" id="PF01582">
    <property type="entry name" value="TIR"/>
    <property type="match status" value="1"/>
</dbReference>
<evidence type="ECO:0000259" key="1">
    <source>
        <dbReference type="Pfam" id="PF01582"/>
    </source>
</evidence>
<gene>
    <name evidence="2" type="ORF">AT9943_LOCUS15280</name>
</gene>
<evidence type="ECO:0000313" key="3">
    <source>
        <dbReference type="Proteomes" id="UP000516314"/>
    </source>
</evidence>
<dbReference type="GO" id="GO:0007165">
    <property type="term" value="P:signal transduction"/>
    <property type="evidence" value="ECO:0007669"/>
    <property type="project" value="InterPro"/>
</dbReference>
<feature type="domain" description="TIR" evidence="1">
    <location>
        <begin position="14"/>
        <end position="57"/>
    </location>
</feature>
<dbReference type="InterPro" id="IPR035897">
    <property type="entry name" value="Toll_tir_struct_dom_sf"/>
</dbReference>
<dbReference type="Gene3D" id="3.40.50.10140">
    <property type="entry name" value="Toll/interleukin-1 receptor homology (TIR) domain"/>
    <property type="match status" value="1"/>
</dbReference>
<dbReference type="SUPFAM" id="SSF52200">
    <property type="entry name" value="Toll/Interleukin receptor TIR domain"/>
    <property type="match status" value="1"/>
</dbReference>
<proteinExistence type="predicted"/>
<protein>
    <submittedName>
        <fullName evidence="2">(thale cress) hypothetical protein</fullName>
    </submittedName>
</protein>
<dbReference type="Proteomes" id="UP000516314">
    <property type="component" value="Chromosome 4"/>
</dbReference>
<reference evidence="2 3" key="1">
    <citation type="submission" date="2020-09" db="EMBL/GenBank/DDBJ databases">
        <authorList>
            <person name="Ashkenazy H."/>
        </authorList>
    </citation>
    <scope>NUCLEOTIDE SEQUENCE [LARGE SCALE GENOMIC DNA]</scope>
    <source>
        <strain evidence="3">cv. Cdm-0</strain>
    </source>
</reference>
<evidence type="ECO:0000313" key="2">
    <source>
        <dbReference type="EMBL" id="CAD5327583.1"/>
    </source>
</evidence>
<organism evidence="2 3">
    <name type="scientific">Arabidopsis thaliana</name>
    <name type="common">Mouse-ear cress</name>
    <dbReference type="NCBI Taxonomy" id="3702"/>
    <lineage>
        <taxon>Eukaryota</taxon>
        <taxon>Viridiplantae</taxon>
        <taxon>Streptophyta</taxon>
        <taxon>Embryophyta</taxon>
        <taxon>Tracheophyta</taxon>
        <taxon>Spermatophyta</taxon>
        <taxon>Magnoliopsida</taxon>
        <taxon>eudicotyledons</taxon>
        <taxon>Gunneridae</taxon>
        <taxon>Pentapetalae</taxon>
        <taxon>rosids</taxon>
        <taxon>malvids</taxon>
        <taxon>Brassicales</taxon>
        <taxon>Brassicaceae</taxon>
        <taxon>Camelineae</taxon>
        <taxon>Arabidopsis</taxon>
    </lineage>
</organism>
<dbReference type="InterPro" id="IPR000157">
    <property type="entry name" value="TIR_dom"/>
</dbReference>
<dbReference type="AlphaFoldDB" id="A0A7G2EXC8"/>
<sequence length="95" mass="11088">MLDNVSSSHITPQHQVYISFRSREIRNKFSSLLRAALRRSGINVLLDDENITRIESRDEVDRLFCRVSRVKDRTSVHYQNLQELDVVLEETAGDE</sequence>